<feature type="transmembrane region" description="Helical" evidence="19">
    <location>
        <begin position="212"/>
        <end position="238"/>
    </location>
</feature>
<dbReference type="GO" id="GO:0050520">
    <property type="term" value="F:phosphatidylcholine synthase activity"/>
    <property type="evidence" value="ECO:0007669"/>
    <property type="project" value="UniProtKB-EC"/>
</dbReference>
<dbReference type="PIRSF" id="PIRSF000851">
    <property type="entry name" value="PcS"/>
    <property type="match status" value="1"/>
</dbReference>
<dbReference type="InterPro" id="IPR043130">
    <property type="entry name" value="CDP-OH_PTrfase_TM_dom"/>
</dbReference>
<reference evidence="20 21" key="1">
    <citation type="submission" date="2019-08" db="EMBL/GenBank/DDBJ databases">
        <title>Genome of Phaeodactylibacter luteus.</title>
        <authorList>
            <person name="Bowman J.P."/>
        </authorList>
    </citation>
    <scope>NUCLEOTIDE SEQUENCE [LARGE SCALE GENOMIC DNA]</scope>
    <source>
        <strain evidence="20 21">KCTC 42180</strain>
    </source>
</reference>
<keyword evidence="13" id="KW-0443">Lipid metabolism</keyword>
<evidence type="ECO:0000256" key="8">
    <source>
        <dbReference type="ARBA" id="ARBA00022516"/>
    </source>
</evidence>
<keyword evidence="12 19" id="KW-1133">Transmembrane helix</keyword>
<keyword evidence="9" id="KW-0997">Cell inner membrane</keyword>
<protein>
    <recommendedName>
        <fullName evidence="6">Phosphatidylcholine synthase</fullName>
        <ecNumber evidence="5">2.7.8.24</ecNumber>
    </recommendedName>
    <alternativeName>
        <fullName evidence="18">CDP-diglyceride-choline O-phosphatidyltransferase</fullName>
    </alternativeName>
</protein>
<comment type="subcellular location">
    <subcellularLocation>
        <location evidence="3">Cell inner membrane</location>
        <topology evidence="3">Multi-pass membrane protein</topology>
    </subcellularLocation>
</comment>
<dbReference type="InterPro" id="IPR026027">
    <property type="entry name" value="PcS"/>
</dbReference>
<name>A0A5C6RZY5_9BACT</name>
<evidence type="ECO:0000256" key="9">
    <source>
        <dbReference type="ARBA" id="ARBA00022519"/>
    </source>
</evidence>
<feature type="transmembrane region" description="Helical" evidence="19">
    <location>
        <begin position="15"/>
        <end position="36"/>
    </location>
</feature>
<evidence type="ECO:0000256" key="5">
    <source>
        <dbReference type="ARBA" id="ARBA00013195"/>
    </source>
</evidence>
<keyword evidence="16" id="KW-0464">Manganese</keyword>
<evidence type="ECO:0000256" key="13">
    <source>
        <dbReference type="ARBA" id="ARBA00023098"/>
    </source>
</evidence>
<evidence type="ECO:0000256" key="6">
    <source>
        <dbReference type="ARBA" id="ARBA00015623"/>
    </source>
</evidence>
<evidence type="ECO:0000256" key="12">
    <source>
        <dbReference type="ARBA" id="ARBA00022989"/>
    </source>
</evidence>
<comment type="caution">
    <text evidence="20">The sequence shown here is derived from an EMBL/GenBank/DDBJ whole genome shotgun (WGS) entry which is preliminary data.</text>
</comment>
<evidence type="ECO:0000313" key="21">
    <source>
        <dbReference type="Proteomes" id="UP000321580"/>
    </source>
</evidence>
<feature type="transmembrane region" description="Helical" evidence="19">
    <location>
        <begin position="189"/>
        <end position="206"/>
    </location>
</feature>
<keyword evidence="10" id="KW-0808">Transferase</keyword>
<feature type="transmembrane region" description="Helical" evidence="19">
    <location>
        <begin position="157"/>
        <end position="177"/>
    </location>
</feature>
<proteinExistence type="inferred from homology"/>
<feature type="transmembrane region" description="Helical" evidence="19">
    <location>
        <begin position="80"/>
        <end position="99"/>
    </location>
</feature>
<sequence>MAGTHPSWAEQVKAWGVHLFTASGIVTVFLALLAGARQDFPEAMWWLLAAQFIDGVDGTLARYFRVAEVLPEMSGKSIDFVIDFAAYAIVPAFLIYQAGVLPEHLSLWLIALVLVASALYYGKSGMISADLYFVGFPVMWNMAAYFLIMVFSWPEAWNAAVVALLIVLQFVPIKFAYPSRTREWRAGNLLMSALMVVAVVATLWHAPQLPSIWFWANVAGLAYFAVFAAVASLGLAGARGRENN</sequence>
<dbReference type="EMBL" id="VOOR01000006">
    <property type="protein sequence ID" value="TXB67673.1"/>
    <property type="molecule type" value="Genomic_DNA"/>
</dbReference>
<accession>A0A5C6RZY5</accession>
<organism evidence="20 21">
    <name type="scientific">Phaeodactylibacter luteus</name>
    <dbReference type="NCBI Taxonomy" id="1564516"/>
    <lineage>
        <taxon>Bacteria</taxon>
        <taxon>Pseudomonadati</taxon>
        <taxon>Bacteroidota</taxon>
        <taxon>Saprospiria</taxon>
        <taxon>Saprospirales</taxon>
        <taxon>Haliscomenobacteraceae</taxon>
        <taxon>Phaeodactylibacter</taxon>
    </lineage>
</organism>
<evidence type="ECO:0000256" key="17">
    <source>
        <dbReference type="ARBA" id="ARBA00023264"/>
    </source>
</evidence>
<keyword evidence="15" id="KW-0594">Phospholipid biosynthesis</keyword>
<evidence type="ECO:0000256" key="10">
    <source>
        <dbReference type="ARBA" id="ARBA00022679"/>
    </source>
</evidence>
<evidence type="ECO:0000256" key="19">
    <source>
        <dbReference type="SAM" id="Phobius"/>
    </source>
</evidence>
<evidence type="ECO:0000256" key="18">
    <source>
        <dbReference type="ARBA" id="ARBA00033321"/>
    </source>
</evidence>
<keyword evidence="21" id="KW-1185">Reference proteome</keyword>
<dbReference type="RefSeq" id="WP_147166254.1">
    <property type="nucleotide sequence ID" value="NZ_VOOR01000006.1"/>
</dbReference>
<dbReference type="Gene3D" id="1.20.120.1760">
    <property type="match status" value="1"/>
</dbReference>
<dbReference type="AlphaFoldDB" id="A0A5C6RZY5"/>
<dbReference type="GO" id="GO:0005886">
    <property type="term" value="C:plasma membrane"/>
    <property type="evidence" value="ECO:0007669"/>
    <property type="project" value="UniProtKB-SubCell"/>
</dbReference>
<evidence type="ECO:0000256" key="14">
    <source>
        <dbReference type="ARBA" id="ARBA00023136"/>
    </source>
</evidence>
<feature type="transmembrane region" description="Helical" evidence="19">
    <location>
        <begin position="131"/>
        <end position="151"/>
    </location>
</feature>
<evidence type="ECO:0000256" key="2">
    <source>
        <dbReference type="ARBA" id="ARBA00001936"/>
    </source>
</evidence>
<evidence type="ECO:0000256" key="3">
    <source>
        <dbReference type="ARBA" id="ARBA00004429"/>
    </source>
</evidence>
<evidence type="ECO:0000256" key="11">
    <source>
        <dbReference type="ARBA" id="ARBA00022692"/>
    </source>
</evidence>
<dbReference type="OrthoDB" id="350520at2"/>
<keyword evidence="14 19" id="KW-0472">Membrane</keyword>
<keyword evidence="8" id="KW-0444">Lipid biosynthesis</keyword>
<keyword evidence="17" id="KW-1208">Phospholipid metabolism</keyword>
<evidence type="ECO:0000313" key="20">
    <source>
        <dbReference type="EMBL" id="TXB67673.1"/>
    </source>
</evidence>
<comment type="cofactor">
    <cofactor evidence="2">
        <name>Mn(2+)</name>
        <dbReference type="ChEBI" id="CHEBI:29035"/>
    </cofactor>
</comment>
<evidence type="ECO:0000256" key="4">
    <source>
        <dbReference type="ARBA" id="ARBA00010441"/>
    </source>
</evidence>
<comment type="similarity">
    <text evidence="4">Belongs to the CDP-alcohol phosphatidyltransferase class-I family.</text>
</comment>
<keyword evidence="11 19" id="KW-0812">Transmembrane</keyword>
<gene>
    <name evidence="20" type="ORF">FRY97_04590</name>
</gene>
<evidence type="ECO:0000256" key="15">
    <source>
        <dbReference type="ARBA" id="ARBA00023209"/>
    </source>
</evidence>
<feature type="transmembrane region" description="Helical" evidence="19">
    <location>
        <begin position="105"/>
        <end position="122"/>
    </location>
</feature>
<keyword evidence="7" id="KW-1003">Cell membrane</keyword>
<dbReference type="GO" id="GO:0008654">
    <property type="term" value="P:phospholipid biosynthetic process"/>
    <property type="evidence" value="ECO:0007669"/>
    <property type="project" value="UniProtKB-KW"/>
</dbReference>
<evidence type="ECO:0000256" key="1">
    <source>
        <dbReference type="ARBA" id="ARBA00000958"/>
    </source>
</evidence>
<comment type="catalytic activity">
    <reaction evidence="1">
        <text>a CDP-1,2-diacyl-sn-glycerol + choline = a 1,2-diacyl-sn-glycero-3-phosphocholine + CMP + H(+)</text>
        <dbReference type="Rhea" id="RHEA:14597"/>
        <dbReference type="ChEBI" id="CHEBI:15354"/>
        <dbReference type="ChEBI" id="CHEBI:15378"/>
        <dbReference type="ChEBI" id="CHEBI:57643"/>
        <dbReference type="ChEBI" id="CHEBI:58332"/>
        <dbReference type="ChEBI" id="CHEBI:60377"/>
        <dbReference type="EC" id="2.7.8.24"/>
    </reaction>
</comment>
<evidence type="ECO:0000256" key="16">
    <source>
        <dbReference type="ARBA" id="ARBA00023211"/>
    </source>
</evidence>
<evidence type="ECO:0000256" key="7">
    <source>
        <dbReference type="ARBA" id="ARBA00022475"/>
    </source>
</evidence>
<dbReference type="EC" id="2.7.8.24" evidence="5"/>
<dbReference type="Proteomes" id="UP000321580">
    <property type="component" value="Unassembled WGS sequence"/>
</dbReference>